<dbReference type="InterPro" id="IPR034732">
    <property type="entry name" value="EPHD"/>
</dbReference>
<evidence type="ECO:0000256" key="6">
    <source>
        <dbReference type="PROSITE-ProRule" id="PRU00094"/>
    </source>
</evidence>
<dbReference type="GO" id="GO:0008270">
    <property type="term" value="F:zinc ion binding"/>
    <property type="evidence" value="ECO:0007669"/>
    <property type="project" value="UniProtKB-KW"/>
</dbReference>
<feature type="region of interest" description="Disordered" evidence="7">
    <location>
        <begin position="664"/>
        <end position="685"/>
    </location>
</feature>
<evidence type="ECO:0000259" key="9">
    <source>
        <dbReference type="PROSITE" id="PS51805"/>
    </source>
</evidence>
<dbReference type="CDD" id="cd15571">
    <property type="entry name" value="ePHD"/>
    <property type="match status" value="1"/>
</dbReference>
<keyword evidence="5" id="KW-0539">Nucleus</keyword>
<feature type="region of interest" description="Disordered" evidence="7">
    <location>
        <begin position="549"/>
        <end position="570"/>
    </location>
</feature>
<dbReference type="InterPro" id="IPR000679">
    <property type="entry name" value="Znf_GATA"/>
</dbReference>
<dbReference type="PANTHER" id="PTHR12420">
    <property type="entry name" value="PHD FINGER PROTEIN"/>
    <property type="match status" value="1"/>
</dbReference>
<feature type="domain" description="GATA-type" evidence="8">
    <location>
        <begin position="1054"/>
        <end position="1084"/>
    </location>
</feature>
<dbReference type="Pfam" id="PF13771">
    <property type="entry name" value="zf-HC5HC2H"/>
    <property type="match status" value="1"/>
</dbReference>
<dbReference type="Gene3D" id="3.40.50.150">
    <property type="entry name" value="Vaccinia Virus protein VP39"/>
    <property type="match status" value="2"/>
</dbReference>
<dbReference type="SUPFAM" id="SSF54160">
    <property type="entry name" value="Chromo domain-like"/>
    <property type="match status" value="2"/>
</dbReference>
<dbReference type="Gene3D" id="2.30.30.140">
    <property type="match status" value="3"/>
</dbReference>
<dbReference type="InterPro" id="IPR013083">
    <property type="entry name" value="Znf_RING/FYVE/PHD"/>
</dbReference>
<gene>
    <name evidence="10" type="ORF">POCULU_LOCUS4655</name>
</gene>
<feature type="domain" description="PHD-type" evidence="9">
    <location>
        <begin position="832"/>
        <end position="951"/>
    </location>
</feature>
<dbReference type="OrthoDB" id="161570at2759"/>
<proteinExistence type="predicted"/>
<keyword evidence="4" id="KW-0862">Zinc</keyword>
<dbReference type="InterPro" id="IPR019786">
    <property type="entry name" value="Zinc_finger_PHD-type_CS"/>
</dbReference>
<evidence type="ECO:0000256" key="5">
    <source>
        <dbReference type="ARBA" id="ARBA00023242"/>
    </source>
</evidence>
<evidence type="ECO:0000313" key="11">
    <source>
        <dbReference type="Proteomes" id="UP000789572"/>
    </source>
</evidence>
<dbReference type="Proteomes" id="UP000789572">
    <property type="component" value="Unassembled WGS sequence"/>
</dbReference>
<evidence type="ECO:0000259" key="8">
    <source>
        <dbReference type="PROSITE" id="PS50114"/>
    </source>
</evidence>
<dbReference type="CDD" id="cd20104">
    <property type="entry name" value="MBT_PHF20L1-like"/>
    <property type="match status" value="1"/>
</dbReference>
<keyword evidence="2" id="KW-0479">Metal-binding</keyword>
<dbReference type="GO" id="GO:0005634">
    <property type="term" value="C:nucleus"/>
    <property type="evidence" value="ECO:0007669"/>
    <property type="project" value="UniProtKB-SubCell"/>
</dbReference>
<dbReference type="EMBL" id="CAJVPJ010000622">
    <property type="protein sequence ID" value="CAG8543503.1"/>
    <property type="molecule type" value="Genomic_DNA"/>
</dbReference>
<dbReference type="SUPFAM" id="SSF63748">
    <property type="entry name" value="Tudor/PWWP/MBT"/>
    <property type="match status" value="1"/>
</dbReference>
<evidence type="ECO:0000256" key="1">
    <source>
        <dbReference type="ARBA" id="ARBA00004123"/>
    </source>
</evidence>
<evidence type="ECO:0000256" key="4">
    <source>
        <dbReference type="ARBA" id="ARBA00022833"/>
    </source>
</evidence>
<dbReference type="PROSITE" id="PS01359">
    <property type="entry name" value="ZF_PHD_1"/>
    <property type="match status" value="1"/>
</dbReference>
<dbReference type="InterPro" id="IPR001965">
    <property type="entry name" value="Znf_PHD"/>
</dbReference>
<protein>
    <submittedName>
        <fullName evidence="10">3344_t:CDS:1</fullName>
    </submittedName>
</protein>
<evidence type="ECO:0000256" key="3">
    <source>
        <dbReference type="ARBA" id="ARBA00022771"/>
    </source>
</evidence>
<sequence>MSQPIESTVVDDGAVAREDVEHPITATNNIETNGHFKEAMPLTEHSLSLLASTESKKNENIKQNFLHDQTINSTLDFDSDSDLSSLSSLETLSSSGLESLAAETFETVTLSPKVSAPTNDTIVRQPRRGKRVRGDKSYSNNRRTSARVIHRVNALESTSKRRSKRIRTGRRKLAQANAGSEQASPLAEKKHCDSCRTVHLDVIQVYDLSLCSYCRGVFYDNIGIRRSRCGGQSRFDQFKRVKVLCRDRKWYPGVVMEYKQERFKVHFEGWDEIYDEWIPTNSRRMKDVTLEEFFGDQQSSDDVSPPKAAEINPVSDIEIDSTDRELTPTTEVQSTGTDDRTSQPRRGKRVRGDKSYSNNQGADKRVNGLASTPKRLSKRIRTGRPKLEYSAQVNAIPEQASTSAEKKLCDSCHAIHLDVLQVYDLSLCSYCRGVFYDNIGIRRSRCAGQSRFDQFKRVKVLCRDNKWYPGVVMEYKQDRFRVRFDGWDESYDEWIPTNSRRMRDVTLEELLGLQQSSNDVPAHKTVETETESEVEIDSTTDLQLITTPEAQSTGSDDQTSLPAPLTPSSTDDSFDWRELYLRRSPRKRGHKNKAPFRYDEDSFTNQAELKARFRPGAKVEARDKWREWHFGQVIQAKGYRVLIHYDDLPNIYDEWIDMNSERLKGGYEPGEGPDDDECDRKKNVGKTKATQEEDWEYVKDGIKYSTGRTKSVSFVAFRNSLSFISSLRGLIGLHPFFVEYSLTVVDLANESPMACYAHNFPDFHDHPRCSFAVQTVIGDQAPQITSKGDLVSTFEKDMVDETYSTAHLDLLNSTKPLVGDTGYMYLKAWKSRRICGFCNDDDDNHLGGFIGPYPFISCAATRHGERKKIFWSHYACAKYSPEVFQSKDNIWYNVTTAWRRGRGMKCSKCKERGATIGCFEPKCTRSFHLPCTDKPLEHFEMGVIFYCPTHEAFYDKRDEYNELFRCDVCAQEMDTDKWWTCKPCSTRFFNSFDLCPKCYTGQFPEHEHAKESFEEISLQKIKDERITRQAKIAVANQKARATGMRKKPKQFPQKKERIHCSYCWSEESSRWRKGYEGVLMCEDCFEVALVNNSASDSQLGTEYVTSFEDYIHAPYLTRTSVAASKFDNSKSQARYLDNYEPLENQLFSLPFDSSYFDIPGRAPRWATHSGTDYHGTWLPQTVRRALQRYTRKNDRILSNFLGRGTDAIECFLLSRRCIGIDINPAAVALSQRNCSFAIHPGKGITAEHRPIIVQSDSRELRGSLFEDESFDHVLSHPPYKNCVEYSTHIDGDLSRFANSKDFNLEMQKVVDESWRLLKPGRRITLGIGDNREQCFYIPVSFQLIREYINRGFLLEELVVKRQRYCSAFGLGTYLCTQYDFLMFTHEFVATLKKVDRESNDRMLLNSTSMDYSRVLGVVNFSRTVREIPSLPIARKSVVMGTTWTFKPTAKHDFVLLCTSRMVERFGRDSANWEEIKIEFKNIEQPTNDNGQTSIIQEIVPMIIEDENIPEYERARLKRIQENQKMLLSLGLISDLSEESDDLSHVEKLLSLEALPPPTPIALIVIPHIPNSVLINHDIKDYRLATMHLARESYEKLPPSGFLIIGTQDVRTRDNKLWPLGLLVLEDVKAVVGEDKMPLKELVITVPEGYAKDRRKITSYEEYSEEKCVLDEENVPELPIVHACYLVFMKLR</sequence>
<dbReference type="CDD" id="cd02440">
    <property type="entry name" value="AdoMet_MTases"/>
    <property type="match status" value="1"/>
</dbReference>
<comment type="subcellular location">
    <subcellularLocation>
        <location evidence="1">Nucleus</location>
    </subcellularLocation>
</comment>
<accession>A0A9N9FMJ4</accession>
<dbReference type="SUPFAM" id="SSF53335">
    <property type="entry name" value="S-adenosyl-L-methionine-dependent methyltransferases"/>
    <property type="match status" value="1"/>
</dbReference>
<dbReference type="Gene3D" id="3.30.40.10">
    <property type="entry name" value="Zinc/RING finger domain, C3HC4 (zinc finger)"/>
    <property type="match status" value="1"/>
</dbReference>
<keyword evidence="3 6" id="KW-0863">Zinc-finger</keyword>
<dbReference type="InterPro" id="IPR029063">
    <property type="entry name" value="SAM-dependent_MTases_sf"/>
</dbReference>
<dbReference type="SMART" id="SM00249">
    <property type="entry name" value="PHD"/>
    <property type="match status" value="1"/>
</dbReference>
<feature type="region of interest" description="Disordered" evidence="7">
    <location>
        <begin position="116"/>
        <end position="143"/>
    </location>
</feature>
<name>A0A9N9FMJ4_9GLOM</name>
<dbReference type="PANTHER" id="PTHR12420:SF4">
    <property type="entry name" value="PHD FINGER PROTEIN 11"/>
    <property type="match status" value="1"/>
</dbReference>
<dbReference type="GO" id="GO:0043565">
    <property type="term" value="F:sequence-specific DNA binding"/>
    <property type="evidence" value="ECO:0007669"/>
    <property type="project" value="InterPro"/>
</dbReference>
<feature type="compositionally biased region" description="Polar residues" evidence="7">
    <location>
        <begin position="327"/>
        <end position="336"/>
    </location>
</feature>
<feature type="region of interest" description="Disordered" evidence="7">
    <location>
        <begin position="519"/>
        <end position="538"/>
    </location>
</feature>
<dbReference type="InterPro" id="IPR016197">
    <property type="entry name" value="Chromo-like_dom_sf"/>
</dbReference>
<evidence type="ECO:0000256" key="7">
    <source>
        <dbReference type="SAM" id="MobiDB-lite"/>
    </source>
</evidence>
<keyword evidence="11" id="KW-1185">Reference proteome</keyword>
<feature type="region of interest" description="Disordered" evidence="7">
    <location>
        <begin position="296"/>
        <end position="377"/>
    </location>
</feature>
<dbReference type="InterPro" id="IPR051188">
    <property type="entry name" value="PHD-type_Zinc_Finger"/>
</dbReference>
<dbReference type="PROSITE" id="PS51805">
    <property type="entry name" value="EPHD"/>
    <property type="match status" value="1"/>
</dbReference>
<evidence type="ECO:0000256" key="2">
    <source>
        <dbReference type="ARBA" id="ARBA00022723"/>
    </source>
</evidence>
<organism evidence="10 11">
    <name type="scientific">Paraglomus occultum</name>
    <dbReference type="NCBI Taxonomy" id="144539"/>
    <lineage>
        <taxon>Eukaryota</taxon>
        <taxon>Fungi</taxon>
        <taxon>Fungi incertae sedis</taxon>
        <taxon>Mucoromycota</taxon>
        <taxon>Glomeromycotina</taxon>
        <taxon>Glomeromycetes</taxon>
        <taxon>Paraglomerales</taxon>
        <taxon>Paraglomeraceae</taxon>
        <taxon>Paraglomus</taxon>
    </lineage>
</organism>
<dbReference type="PROSITE" id="PS50114">
    <property type="entry name" value="GATA_ZN_FINGER_2"/>
    <property type="match status" value="1"/>
</dbReference>
<comment type="caution">
    <text evidence="10">The sequence shown here is derived from an EMBL/GenBank/DDBJ whole genome shotgun (WGS) entry which is preliminary data.</text>
</comment>
<feature type="compositionally biased region" description="Basic residues" evidence="7">
    <location>
        <begin position="160"/>
        <end position="173"/>
    </location>
</feature>
<feature type="region of interest" description="Disordered" evidence="7">
    <location>
        <begin position="157"/>
        <end position="182"/>
    </location>
</feature>
<dbReference type="GO" id="GO:0006355">
    <property type="term" value="P:regulation of DNA-templated transcription"/>
    <property type="evidence" value="ECO:0007669"/>
    <property type="project" value="InterPro"/>
</dbReference>
<evidence type="ECO:0000313" key="10">
    <source>
        <dbReference type="EMBL" id="CAG8543503.1"/>
    </source>
</evidence>
<reference evidence="10" key="1">
    <citation type="submission" date="2021-06" db="EMBL/GenBank/DDBJ databases">
        <authorList>
            <person name="Kallberg Y."/>
            <person name="Tangrot J."/>
            <person name="Rosling A."/>
        </authorList>
    </citation>
    <scope>NUCLEOTIDE SEQUENCE</scope>
    <source>
        <strain evidence="10">IA702</strain>
    </source>
</reference>
<feature type="compositionally biased region" description="Acidic residues" evidence="7">
    <location>
        <begin position="528"/>
        <end position="538"/>
    </location>
</feature>